<reference evidence="2 3" key="1">
    <citation type="submission" date="2022-03" db="EMBL/GenBank/DDBJ databases">
        <title>Chryseobacterium sp. isolated from particulate matters in swine house.</title>
        <authorList>
            <person name="Won M."/>
            <person name="Kim S.-J."/>
            <person name="Kwon S.-W."/>
        </authorList>
    </citation>
    <scope>NUCLEOTIDE SEQUENCE [LARGE SCALE GENOMIC DNA]</scope>
    <source>
        <strain evidence="2 3">SC2-2</strain>
    </source>
</reference>
<dbReference type="EMBL" id="CP094532">
    <property type="protein sequence ID" value="UOE42228.1"/>
    <property type="molecule type" value="Genomic_DNA"/>
</dbReference>
<gene>
    <name evidence="2" type="ORF">MTP09_06205</name>
</gene>
<accession>A0ABY4BSQ1</accession>
<dbReference type="Pfam" id="PF06580">
    <property type="entry name" value="His_kinase"/>
    <property type="match status" value="1"/>
</dbReference>
<dbReference type="GO" id="GO:0016301">
    <property type="term" value="F:kinase activity"/>
    <property type="evidence" value="ECO:0007669"/>
    <property type="project" value="UniProtKB-KW"/>
</dbReference>
<organism evidence="2 3">
    <name type="scientific">Chryseobacterium suipulveris</name>
    <dbReference type="NCBI Taxonomy" id="2929800"/>
    <lineage>
        <taxon>Bacteria</taxon>
        <taxon>Pseudomonadati</taxon>
        <taxon>Bacteroidota</taxon>
        <taxon>Flavobacteriia</taxon>
        <taxon>Flavobacteriales</taxon>
        <taxon>Weeksellaceae</taxon>
        <taxon>Chryseobacterium group</taxon>
        <taxon>Chryseobacterium</taxon>
    </lineage>
</organism>
<evidence type="ECO:0000313" key="2">
    <source>
        <dbReference type="EMBL" id="UOE42228.1"/>
    </source>
</evidence>
<keyword evidence="3" id="KW-1185">Reference proteome</keyword>
<name>A0ABY4BSQ1_9FLAO</name>
<dbReference type="RefSeq" id="WP_243551220.1">
    <property type="nucleotide sequence ID" value="NZ_CP094532.1"/>
</dbReference>
<feature type="domain" description="Signal transduction histidine kinase internal region" evidence="1">
    <location>
        <begin position="19"/>
        <end position="89"/>
    </location>
</feature>
<proteinExistence type="predicted"/>
<keyword evidence="2" id="KW-0418">Kinase</keyword>
<evidence type="ECO:0000259" key="1">
    <source>
        <dbReference type="Pfam" id="PF06580"/>
    </source>
</evidence>
<dbReference type="PANTHER" id="PTHR34220:SF7">
    <property type="entry name" value="SENSOR HISTIDINE KINASE YPDA"/>
    <property type="match status" value="1"/>
</dbReference>
<sequence length="216" mass="25519">MNLETDKKKLQNRLNNVRIDYIETKLSPHLFKNILNSVQSHAYQTYNSLDKLSGVLDYILYESSEKFVTPKSEFDFTINLIEINKIKLNPLFNFRIKSHIDQEDETYNEKVLAPLITVDFVENAFKHTDFLSEDSFIYVFMSLKNKILEVKVENRITQKTPLTKKNSGFGGESLEQRLKMLYRKNFEISKQINGNTHTAYLKINLNEKYNQVRYTR</sequence>
<evidence type="ECO:0000313" key="3">
    <source>
        <dbReference type="Proteomes" id="UP000831460"/>
    </source>
</evidence>
<dbReference type="Proteomes" id="UP000831460">
    <property type="component" value="Chromosome"/>
</dbReference>
<dbReference type="InterPro" id="IPR010559">
    <property type="entry name" value="Sig_transdc_His_kin_internal"/>
</dbReference>
<keyword evidence="2" id="KW-0808">Transferase</keyword>
<dbReference type="PANTHER" id="PTHR34220">
    <property type="entry name" value="SENSOR HISTIDINE KINASE YPDA"/>
    <property type="match status" value="1"/>
</dbReference>
<protein>
    <submittedName>
        <fullName evidence="2">Histidine kinase</fullName>
    </submittedName>
</protein>
<dbReference type="InterPro" id="IPR050640">
    <property type="entry name" value="Bact_2-comp_sensor_kinase"/>
</dbReference>